<keyword evidence="2" id="KW-0732">Signal</keyword>
<reference evidence="5" key="1">
    <citation type="submission" date="2017-02" db="UniProtKB">
        <authorList>
            <consortium name="WormBaseParasite"/>
        </authorList>
    </citation>
    <scope>IDENTIFICATION</scope>
</reference>
<keyword evidence="4" id="KW-1185">Reference proteome</keyword>
<dbReference type="EMBL" id="UXUI01007161">
    <property type="protein sequence ID" value="VDD85890.1"/>
    <property type="molecule type" value="Genomic_DNA"/>
</dbReference>
<proteinExistence type="predicted"/>
<feature type="chain" id="PRO_5043122485" evidence="2">
    <location>
        <begin position="21"/>
        <end position="335"/>
    </location>
</feature>
<reference evidence="3 4" key="2">
    <citation type="submission" date="2018-10" db="EMBL/GenBank/DDBJ databases">
        <authorList>
            <consortium name="Pathogen Informatics"/>
        </authorList>
    </citation>
    <scope>NUCLEOTIDE SEQUENCE [LARGE SCALE GENOMIC DNA]</scope>
</reference>
<feature type="region of interest" description="Disordered" evidence="1">
    <location>
        <begin position="303"/>
        <end position="335"/>
    </location>
</feature>
<evidence type="ECO:0000256" key="2">
    <source>
        <dbReference type="SAM" id="SignalP"/>
    </source>
</evidence>
<feature type="signal peptide" evidence="2">
    <location>
        <begin position="1"/>
        <end position="20"/>
    </location>
</feature>
<organism evidence="5">
    <name type="scientific">Enterobius vermicularis</name>
    <name type="common">Human pinworm</name>
    <dbReference type="NCBI Taxonomy" id="51028"/>
    <lineage>
        <taxon>Eukaryota</taxon>
        <taxon>Metazoa</taxon>
        <taxon>Ecdysozoa</taxon>
        <taxon>Nematoda</taxon>
        <taxon>Chromadorea</taxon>
        <taxon>Rhabditida</taxon>
        <taxon>Spirurina</taxon>
        <taxon>Oxyuridomorpha</taxon>
        <taxon>Oxyuroidea</taxon>
        <taxon>Oxyuridae</taxon>
        <taxon>Enterobius</taxon>
    </lineage>
</organism>
<accession>A0A0N4UV72</accession>
<feature type="compositionally biased region" description="Basic and acidic residues" evidence="1">
    <location>
        <begin position="174"/>
        <end position="188"/>
    </location>
</feature>
<evidence type="ECO:0000256" key="1">
    <source>
        <dbReference type="SAM" id="MobiDB-lite"/>
    </source>
</evidence>
<feature type="compositionally biased region" description="Polar residues" evidence="1">
    <location>
        <begin position="303"/>
        <end position="319"/>
    </location>
</feature>
<dbReference type="AlphaFoldDB" id="A0A0N4UV72"/>
<feature type="region of interest" description="Disordered" evidence="1">
    <location>
        <begin position="159"/>
        <end position="190"/>
    </location>
</feature>
<evidence type="ECO:0000313" key="5">
    <source>
        <dbReference type="WBParaSite" id="EVEC_0000132501-mRNA-1"/>
    </source>
</evidence>
<protein>
    <submittedName>
        <fullName evidence="5">DUF725 domain-containing protein</fullName>
    </submittedName>
</protein>
<evidence type="ECO:0000313" key="3">
    <source>
        <dbReference type="EMBL" id="VDD85890.1"/>
    </source>
</evidence>
<name>A0A0N4UV72_ENTVE</name>
<sequence length="335" mass="36271">MAPKMWAMLVLCTFVANAFASQNFGESLVSTAINKAKETVCKTKTSSSQAMRLYQAAVEKLGSILENGKSALSEYLEGQVQKKDTVTGAYEALKSLKDALVSTGSEVNSAFSNLGSAQTYVVDAQRWLMSVYNDFMDKLRIAGLGDGDFVEDFKGKNARDVATSEGPENAPSNEQRRDSDVESDKDGDFEADDIYSGLQDAYERVSQAAAMALEKAYTKINDLSKEAMKAATGSDDLSDLSLEKAQQAVGDMKQKAADVLGKAKDAAVHLAGERGGEEPSLLQGEEDQTKFATFEDTVLSRNVPASNNDSIETIETATSFWHDPERQNGINLDEE</sequence>
<gene>
    <name evidence="3" type="ORF">EVEC_LOCUS1033</name>
</gene>
<evidence type="ECO:0000313" key="4">
    <source>
        <dbReference type="Proteomes" id="UP000274131"/>
    </source>
</evidence>
<dbReference type="WBParaSite" id="EVEC_0000132501-mRNA-1">
    <property type="protein sequence ID" value="EVEC_0000132501-mRNA-1"/>
    <property type="gene ID" value="EVEC_0000132501"/>
</dbReference>
<dbReference type="Proteomes" id="UP000274131">
    <property type="component" value="Unassembled WGS sequence"/>
</dbReference>